<dbReference type="PROSITE" id="PS50110">
    <property type="entry name" value="RESPONSE_REGULATORY"/>
    <property type="match status" value="1"/>
</dbReference>
<evidence type="ECO:0000256" key="2">
    <source>
        <dbReference type="ARBA" id="ARBA00023125"/>
    </source>
</evidence>
<dbReference type="InterPro" id="IPR016032">
    <property type="entry name" value="Sig_transdc_resp-reg_C-effctor"/>
</dbReference>
<dbReference type="Gene3D" id="3.40.50.2300">
    <property type="match status" value="1"/>
</dbReference>
<dbReference type="EMBL" id="JAADJT010000008">
    <property type="protein sequence ID" value="NGZ86187.1"/>
    <property type="molecule type" value="Genomic_DNA"/>
</dbReference>
<reference evidence="7" key="2">
    <citation type="submission" date="2023-07" db="EMBL/GenBank/DDBJ databases">
        <title>Duganella aceri sp. nov., isolated from tree sap.</title>
        <authorList>
            <person name="Kim I.S."/>
        </authorList>
    </citation>
    <scope>NUCLEOTIDE SEQUENCE [LARGE SCALE GENOMIC DNA]</scope>
    <source>
        <strain evidence="7">SAP-35</strain>
    </source>
</reference>
<evidence type="ECO:0000313" key="6">
    <source>
        <dbReference type="EMBL" id="NGZ86187.1"/>
    </source>
</evidence>
<dbReference type="PANTHER" id="PTHR43214">
    <property type="entry name" value="TWO-COMPONENT RESPONSE REGULATOR"/>
    <property type="match status" value="1"/>
</dbReference>
<feature type="domain" description="Response regulatory" evidence="5">
    <location>
        <begin position="1"/>
        <end position="115"/>
    </location>
</feature>
<evidence type="ECO:0000313" key="7">
    <source>
        <dbReference type="Proteomes" id="UP000666369"/>
    </source>
</evidence>
<feature type="modified residue" description="4-aspartylphosphate" evidence="3">
    <location>
        <position position="50"/>
    </location>
</feature>
<dbReference type="SMART" id="SM00448">
    <property type="entry name" value="REC"/>
    <property type="match status" value="1"/>
</dbReference>
<dbReference type="PROSITE" id="PS50043">
    <property type="entry name" value="HTH_LUXR_2"/>
    <property type="match status" value="1"/>
</dbReference>
<dbReference type="Pfam" id="PF00196">
    <property type="entry name" value="GerE"/>
    <property type="match status" value="1"/>
</dbReference>
<organism evidence="6 7">
    <name type="scientific">Duganella aceris</name>
    <dbReference type="NCBI Taxonomy" id="2703883"/>
    <lineage>
        <taxon>Bacteria</taxon>
        <taxon>Pseudomonadati</taxon>
        <taxon>Pseudomonadota</taxon>
        <taxon>Betaproteobacteria</taxon>
        <taxon>Burkholderiales</taxon>
        <taxon>Oxalobacteraceae</taxon>
        <taxon>Telluria group</taxon>
        <taxon>Duganella</taxon>
    </lineage>
</organism>
<feature type="domain" description="HTH luxR-type" evidence="4">
    <location>
        <begin position="131"/>
        <end position="196"/>
    </location>
</feature>
<dbReference type="SMART" id="SM00421">
    <property type="entry name" value="HTH_LUXR"/>
    <property type="match status" value="1"/>
</dbReference>
<dbReference type="InterPro" id="IPR058245">
    <property type="entry name" value="NreC/VraR/RcsB-like_REC"/>
</dbReference>
<keyword evidence="7" id="KW-1185">Reference proteome</keyword>
<dbReference type="InterPro" id="IPR011006">
    <property type="entry name" value="CheY-like_superfamily"/>
</dbReference>
<evidence type="ECO:0000259" key="4">
    <source>
        <dbReference type="PROSITE" id="PS50043"/>
    </source>
</evidence>
<evidence type="ECO:0000256" key="1">
    <source>
        <dbReference type="ARBA" id="ARBA00022553"/>
    </source>
</evidence>
<evidence type="ECO:0000259" key="5">
    <source>
        <dbReference type="PROSITE" id="PS50110"/>
    </source>
</evidence>
<dbReference type="Pfam" id="PF00072">
    <property type="entry name" value="Response_reg"/>
    <property type="match status" value="1"/>
</dbReference>
<dbReference type="Proteomes" id="UP000666369">
    <property type="component" value="Unassembled WGS sequence"/>
</dbReference>
<dbReference type="CDD" id="cd06170">
    <property type="entry name" value="LuxR_C_like"/>
    <property type="match status" value="1"/>
</dbReference>
<dbReference type="InterPro" id="IPR000792">
    <property type="entry name" value="Tscrpt_reg_LuxR_C"/>
</dbReference>
<dbReference type="InterPro" id="IPR001789">
    <property type="entry name" value="Sig_transdc_resp-reg_receiver"/>
</dbReference>
<name>A0ABX0FNI0_9BURK</name>
<dbReference type="SUPFAM" id="SSF46894">
    <property type="entry name" value="C-terminal effector domain of the bipartite response regulators"/>
    <property type="match status" value="1"/>
</dbReference>
<evidence type="ECO:0000256" key="3">
    <source>
        <dbReference type="PROSITE-ProRule" id="PRU00169"/>
    </source>
</evidence>
<dbReference type="PANTHER" id="PTHR43214:SF43">
    <property type="entry name" value="TWO-COMPONENT RESPONSE REGULATOR"/>
    <property type="match status" value="1"/>
</dbReference>
<proteinExistence type="predicted"/>
<gene>
    <name evidence="6" type="ORF">GW587_18255</name>
</gene>
<comment type="caution">
    <text evidence="6">The sequence shown here is derived from an EMBL/GenBank/DDBJ whole genome shotgun (WGS) entry which is preliminary data.</text>
</comment>
<dbReference type="InterPro" id="IPR039420">
    <property type="entry name" value="WalR-like"/>
</dbReference>
<reference evidence="6 7" key="1">
    <citation type="submission" date="2020-01" db="EMBL/GenBank/DDBJ databases">
        <authorList>
            <person name="Lee S.D."/>
        </authorList>
    </citation>
    <scope>NUCLEOTIDE SEQUENCE [LARGE SCALE GENOMIC DNA]</scope>
    <source>
        <strain evidence="6 7">SAP-35</strain>
    </source>
</reference>
<dbReference type="CDD" id="cd17535">
    <property type="entry name" value="REC_NarL-like"/>
    <property type="match status" value="1"/>
</dbReference>
<keyword evidence="2" id="KW-0238">DNA-binding</keyword>
<accession>A0ABX0FNI0</accession>
<sequence>MIADDHPLLRSGIAAVLASDPRFCVVAEANDGAAAVELFQQRRPSVTLMDLQMPGVNGIEATKAIRHLDPQALIIILSTFDGDVQVTRSLQAGASGYILKNLARTDLSDYIIAIHAGKRELPPQVACSLARSFQSDSLSKREIEVLRLVAGGRSNQRVGIELGLREDTIKAHMKTILMKLDARDRTHAVMKALRRGYWES</sequence>
<dbReference type="SUPFAM" id="SSF52172">
    <property type="entry name" value="CheY-like"/>
    <property type="match status" value="1"/>
</dbReference>
<protein>
    <submittedName>
        <fullName evidence="6">Response regulator transcription factor</fullName>
    </submittedName>
</protein>
<dbReference type="PRINTS" id="PR00038">
    <property type="entry name" value="HTHLUXR"/>
</dbReference>
<keyword evidence="1 3" id="KW-0597">Phosphoprotein</keyword>